<protein>
    <recommendedName>
        <fullName evidence="3">DUF4371 domain-containing protein</fullName>
    </recommendedName>
</protein>
<organism evidence="1 2">
    <name type="scientific">Daphnia magna</name>
    <dbReference type="NCBI Taxonomy" id="35525"/>
    <lineage>
        <taxon>Eukaryota</taxon>
        <taxon>Metazoa</taxon>
        <taxon>Ecdysozoa</taxon>
        <taxon>Arthropoda</taxon>
        <taxon>Crustacea</taxon>
        <taxon>Branchiopoda</taxon>
        <taxon>Diplostraca</taxon>
        <taxon>Cladocera</taxon>
        <taxon>Anomopoda</taxon>
        <taxon>Daphniidae</taxon>
        <taxon>Daphnia</taxon>
    </lineage>
</organism>
<keyword evidence="2" id="KW-1185">Reference proteome</keyword>
<reference evidence="1 2" key="1">
    <citation type="journal article" date="2023" name="Nucleic Acids Res.">
        <title>The hologenome of Daphnia magna reveals possible DNA methylation and microbiome-mediated evolution of the host genome.</title>
        <authorList>
            <person name="Chaturvedi A."/>
            <person name="Li X."/>
            <person name="Dhandapani V."/>
            <person name="Marshall H."/>
            <person name="Kissane S."/>
            <person name="Cuenca-Cambronero M."/>
            <person name="Asole G."/>
            <person name="Calvet F."/>
            <person name="Ruiz-Romero M."/>
            <person name="Marangio P."/>
            <person name="Guigo R."/>
            <person name="Rago D."/>
            <person name="Mirbahai L."/>
            <person name="Eastwood N."/>
            <person name="Colbourne J.K."/>
            <person name="Zhou J."/>
            <person name="Mallon E."/>
            <person name="Orsini L."/>
        </authorList>
    </citation>
    <scope>NUCLEOTIDE SEQUENCE [LARGE SCALE GENOMIC DNA]</scope>
    <source>
        <strain evidence="1">LRV0_1</strain>
    </source>
</reference>
<dbReference type="Proteomes" id="UP001234178">
    <property type="component" value="Unassembled WGS sequence"/>
</dbReference>
<evidence type="ECO:0000313" key="2">
    <source>
        <dbReference type="Proteomes" id="UP001234178"/>
    </source>
</evidence>
<accession>A0ABQ9Z1K4</accession>
<comment type="caution">
    <text evidence="1">The sequence shown here is derived from an EMBL/GenBank/DDBJ whole genome shotgun (WGS) entry which is preliminary data.</text>
</comment>
<evidence type="ECO:0000313" key="1">
    <source>
        <dbReference type="EMBL" id="KAK4006787.1"/>
    </source>
</evidence>
<sequence length="200" mass="22814">MTSKHERSAHFTSLIEAQRKQNSEGCNNFPQENNVVVLATRLCIFLAENNLPLSLIDQLIPLLRCCFPYDECLRIGAHLENELIQQLKKRFFSIIIDETTDVTTSTQIAVIMIQYWDASKQKLIVDIRDLVQCQDASANGLTRAVVDLLTKSAIPFESRHLQCDVWQKSFSICSIERIDAQPIDSSLFMSLSTFVCFLRL</sequence>
<name>A0ABQ9Z1K4_9CRUS</name>
<evidence type="ECO:0008006" key="3">
    <source>
        <dbReference type="Google" id="ProtNLM"/>
    </source>
</evidence>
<proteinExistence type="predicted"/>
<gene>
    <name evidence="1" type="ORF">OUZ56_011945</name>
</gene>
<dbReference type="EMBL" id="JAOYFB010000002">
    <property type="protein sequence ID" value="KAK4006787.1"/>
    <property type="molecule type" value="Genomic_DNA"/>
</dbReference>